<name>A0A0D1D348_9RHOB</name>
<protein>
    <recommendedName>
        <fullName evidence="3">Cytochrome C oxidase assembly protein</fullName>
    </recommendedName>
</protein>
<dbReference type="AlphaFoldDB" id="A0A0D1D348"/>
<dbReference type="STRING" id="935700.jaqu_38330"/>
<dbReference type="Proteomes" id="UP000032232">
    <property type="component" value="Unassembled WGS sequence"/>
</dbReference>
<proteinExistence type="predicted"/>
<evidence type="ECO:0000313" key="2">
    <source>
        <dbReference type="Proteomes" id="UP000032232"/>
    </source>
</evidence>
<evidence type="ECO:0008006" key="3">
    <source>
        <dbReference type="Google" id="ProtNLM"/>
    </source>
</evidence>
<gene>
    <name evidence="1" type="ORF">jaqu_38330</name>
</gene>
<sequence>MVMHRDSEMHVRRRGRNLGLLVVLIGFIAVVFAVTVVKVRTGGLQEGFDHVLRPQMIEGQTEGASQ</sequence>
<comment type="caution">
    <text evidence="1">The sequence shown here is derived from an EMBL/GenBank/DDBJ whole genome shotgun (WGS) entry which is preliminary data.</text>
</comment>
<keyword evidence="2" id="KW-1185">Reference proteome</keyword>
<dbReference type="EMBL" id="JYFE01000074">
    <property type="protein sequence ID" value="KIT14543.1"/>
    <property type="molecule type" value="Genomic_DNA"/>
</dbReference>
<dbReference type="PATRIC" id="fig|935700.4.peg.3950"/>
<evidence type="ECO:0000313" key="1">
    <source>
        <dbReference type="EMBL" id="KIT14543.1"/>
    </source>
</evidence>
<reference evidence="1 2" key="1">
    <citation type="submission" date="2015-02" db="EMBL/GenBank/DDBJ databases">
        <title>Genome Sequence of Jannaschia aquimarina DSM28248, a member of the Roseobacter clade.</title>
        <authorList>
            <person name="Voget S."/>
            <person name="Daniel R."/>
        </authorList>
    </citation>
    <scope>NUCLEOTIDE SEQUENCE [LARGE SCALE GENOMIC DNA]</scope>
    <source>
        <strain evidence="1 2">GSW-M26</strain>
    </source>
</reference>
<organism evidence="1 2">
    <name type="scientific">Jannaschia aquimarina</name>
    <dbReference type="NCBI Taxonomy" id="935700"/>
    <lineage>
        <taxon>Bacteria</taxon>
        <taxon>Pseudomonadati</taxon>
        <taxon>Pseudomonadota</taxon>
        <taxon>Alphaproteobacteria</taxon>
        <taxon>Rhodobacterales</taxon>
        <taxon>Roseobacteraceae</taxon>
        <taxon>Jannaschia</taxon>
    </lineage>
</organism>
<accession>A0A0D1D348</accession>